<dbReference type="EMBL" id="CP018632">
    <property type="protein sequence ID" value="ASJ71157.1"/>
    <property type="molecule type" value="Genomic_DNA"/>
</dbReference>
<reference evidence="7 8" key="1">
    <citation type="submission" date="2016-12" db="EMBL/GenBank/DDBJ databases">
        <authorList>
            <person name="Song W.-J."/>
            <person name="Kurnit D.M."/>
        </authorList>
    </citation>
    <scope>NUCLEOTIDE SEQUENCE [LARGE SCALE GENOMIC DNA]</scope>
    <source>
        <strain evidence="7 8">IMCC3135</strain>
    </source>
</reference>
<evidence type="ECO:0000259" key="6">
    <source>
        <dbReference type="PROSITE" id="PS50931"/>
    </source>
</evidence>
<proteinExistence type="inferred from homology"/>
<dbReference type="InterPro" id="IPR036388">
    <property type="entry name" value="WH-like_DNA-bd_sf"/>
</dbReference>
<keyword evidence="3" id="KW-0238">DNA-binding</keyword>
<dbReference type="GO" id="GO:0003677">
    <property type="term" value="F:DNA binding"/>
    <property type="evidence" value="ECO:0007669"/>
    <property type="project" value="UniProtKB-KW"/>
</dbReference>
<dbReference type="PROSITE" id="PS50931">
    <property type="entry name" value="HTH_LYSR"/>
    <property type="match status" value="1"/>
</dbReference>
<keyword evidence="8" id="KW-1185">Reference proteome</keyword>
<dbReference type="SUPFAM" id="SSF46785">
    <property type="entry name" value="Winged helix' DNA-binding domain"/>
    <property type="match status" value="1"/>
</dbReference>
<dbReference type="Gene3D" id="3.40.190.290">
    <property type="match status" value="1"/>
</dbReference>
<dbReference type="InterPro" id="IPR036390">
    <property type="entry name" value="WH_DNA-bd_sf"/>
</dbReference>
<evidence type="ECO:0000256" key="1">
    <source>
        <dbReference type="ARBA" id="ARBA00009437"/>
    </source>
</evidence>
<dbReference type="RefSeq" id="WP_088916630.1">
    <property type="nucleotide sequence ID" value="NZ_CP018632.1"/>
</dbReference>
<evidence type="ECO:0000256" key="5">
    <source>
        <dbReference type="ARBA" id="ARBA00023163"/>
    </source>
</evidence>
<evidence type="ECO:0000256" key="4">
    <source>
        <dbReference type="ARBA" id="ARBA00023159"/>
    </source>
</evidence>
<dbReference type="Pfam" id="PF03466">
    <property type="entry name" value="LysR_substrate"/>
    <property type="match status" value="1"/>
</dbReference>
<dbReference type="Pfam" id="PF00126">
    <property type="entry name" value="HTH_1"/>
    <property type="match status" value="1"/>
</dbReference>
<evidence type="ECO:0000313" key="7">
    <source>
        <dbReference type="EMBL" id="ASJ71157.1"/>
    </source>
</evidence>
<dbReference type="SUPFAM" id="SSF53850">
    <property type="entry name" value="Periplasmic binding protein-like II"/>
    <property type="match status" value="1"/>
</dbReference>
<dbReference type="PANTHER" id="PTHR30293:SF2">
    <property type="entry name" value="TRANSCRIPTIONAL ACTIVATOR PROTEIN NHAR"/>
    <property type="match status" value="1"/>
</dbReference>
<dbReference type="InterPro" id="IPR005119">
    <property type="entry name" value="LysR_subst-bd"/>
</dbReference>
<evidence type="ECO:0000256" key="3">
    <source>
        <dbReference type="ARBA" id="ARBA00023125"/>
    </source>
</evidence>
<sequence>MRHLNYNHLLYFHSVAREGSVAKAAKVLHLTPQTVSGQIKLLEEAIGEPLFLRVGRGLTLSDTGRVVQTYADEIFSVGTALAQRLQNAGKESLRALRVGIVDSFPKLVACRLLGVTLSDEEPARLSCAEGKLESLLADLSVHKLDLILSDRPVPTRLNVRAYNHVLGSSSMAFFAPNDWAERLSANFPHCLADVPILLPDASSALRRSLDHWFDEMHIVPRVVAEFDDDALMETFGGAGQGVFPAPSVIASDLSRSLQASPIGFISDVTETFIAISPQRRLRHPSVLRIADHARQVLPPLAEATALGGHTKK</sequence>
<dbReference type="PANTHER" id="PTHR30293">
    <property type="entry name" value="TRANSCRIPTIONAL REGULATORY PROTEIN NAC-RELATED"/>
    <property type="match status" value="1"/>
</dbReference>
<dbReference type="AlphaFoldDB" id="A0A2Z2NU36"/>
<name>A0A2Z2NU36_9GAMM</name>
<keyword evidence="5" id="KW-0804">Transcription</keyword>
<comment type="similarity">
    <text evidence="1">Belongs to the LysR transcriptional regulatory family.</text>
</comment>
<keyword evidence="4" id="KW-0010">Activator</keyword>
<evidence type="ECO:0000313" key="8">
    <source>
        <dbReference type="Proteomes" id="UP000250079"/>
    </source>
</evidence>
<dbReference type="Gene3D" id="1.10.10.10">
    <property type="entry name" value="Winged helix-like DNA-binding domain superfamily/Winged helix DNA-binding domain"/>
    <property type="match status" value="1"/>
</dbReference>
<dbReference type="OrthoDB" id="464481at2"/>
<dbReference type="Proteomes" id="UP000250079">
    <property type="component" value="Chromosome"/>
</dbReference>
<dbReference type="InterPro" id="IPR000847">
    <property type="entry name" value="LysR_HTH_N"/>
</dbReference>
<accession>A0A2Z2NU36</accession>
<feature type="domain" description="HTH lysR-type" evidence="6">
    <location>
        <begin position="4"/>
        <end position="61"/>
    </location>
</feature>
<dbReference type="GO" id="GO:2000142">
    <property type="term" value="P:regulation of DNA-templated transcription initiation"/>
    <property type="evidence" value="ECO:0007669"/>
    <property type="project" value="TreeGrafter"/>
</dbReference>
<dbReference type="NCBIfam" id="NF008284">
    <property type="entry name" value="PRK11062.1"/>
    <property type="match status" value="1"/>
</dbReference>
<dbReference type="GO" id="GO:0003700">
    <property type="term" value="F:DNA-binding transcription factor activity"/>
    <property type="evidence" value="ECO:0007669"/>
    <property type="project" value="InterPro"/>
</dbReference>
<keyword evidence="2" id="KW-0805">Transcription regulation</keyword>
<organism evidence="7 8">
    <name type="scientific">Granulosicoccus antarcticus IMCC3135</name>
    <dbReference type="NCBI Taxonomy" id="1192854"/>
    <lineage>
        <taxon>Bacteria</taxon>
        <taxon>Pseudomonadati</taxon>
        <taxon>Pseudomonadota</taxon>
        <taxon>Gammaproteobacteria</taxon>
        <taxon>Chromatiales</taxon>
        <taxon>Granulosicoccaceae</taxon>
        <taxon>Granulosicoccus</taxon>
    </lineage>
</organism>
<evidence type="ECO:0000256" key="2">
    <source>
        <dbReference type="ARBA" id="ARBA00023015"/>
    </source>
</evidence>
<protein>
    <submittedName>
        <fullName evidence="7">Transcriptional activator protein NhaR</fullName>
    </submittedName>
</protein>
<gene>
    <name evidence="7" type="primary">nhaR</name>
    <name evidence="7" type="ORF">IMCC3135_05220</name>
</gene>
<dbReference type="KEGG" id="gai:IMCC3135_05220"/>